<protein>
    <recommendedName>
        <fullName evidence="6">Phosphate transporter</fullName>
    </recommendedName>
</protein>
<dbReference type="InterPro" id="IPR001204">
    <property type="entry name" value="Phos_transporter"/>
</dbReference>
<dbReference type="RefSeq" id="WP_076931770.1">
    <property type="nucleotide sequence ID" value="NZ_LT605205.1"/>
</dbReference>
<evidence type="ECO:0000256" key="6">
    <source>
        <dbReference type="RuleBase" id="RU363058"/>
    </source>
</evidence>
<dbReference type="KEGG" id="psac:PSM36_3280"/>
<evidence type="ECO:0000256" key="4">
    <source>
        <dbReference type="ARBA" id="ARBA00022989"/>
    </source>
</evidence>
<dbReference type="EMBL" id="LT605205">
    <property type="protein sequence ID" value="SCD22065.1"/>
    <property type="molecule type" value="Genomic_DNA"/>
</dbReference>
<dbReference type="AlphaFoldDB" id="A0A1R3TDI7"/>
<dbReference type="PANTHER" id="PTHR11101">
    <property type="entry name" value="PHOSPHATE TRANSPORTER"/>
    <property type="match status" value="1"/>
</dbReference>
<proteinExistence type="inferred from homology"/>
<dbReference type="GO" id="GO:0005315">
    <property type="term" value="F:phosphate transmembrane transporter activity"/>
    <property type="evidence" value="ECO:0007669"/>
    <property type="project" value="InterPro"/>
</dbReference>
<feature type="transmembrane region" description="Helical" evidence="6">
    <location>
        <begin position="37"/>
        <end position="57"/>
    </location>
</feature>
<name>A0A1R3TDI7_9BACT</name>
<feature type="transmembrane region" description="Helical" evidence="6">
    <location>
        <begin position="282"/>
        <end position="303"/>
    </location>
</feature>
<feature type="transmembrane region" description="Helical" evidence="6">
    <location>
        <begin position="121"/>
        <end position="147"/>
    </location>
</feature>
<feature type="transmembrane region" description="Helical" evidence="6">
    <location>
        <begin position="205"/>
        <end position="228"/>
    </location>
</feature>
<feature type="transmembrane region" description="Helical" evidence="6">
    <location>
        <begin position="168"/>
        <end position="193"/>
    </location>
</feature>
<gene>
    <name evidence="8" type="ORF">PSM36_3280</name>
</gene>
<dbReference type="GO" id="GO:0035435">
    <property type="term" value="P:phosphate ion transmembrane transport"/>
    <property type="evidence" value="ECO:0007669"/>
    <property type="project" value="TreeGrafter"/>
</dbReference>
<dbReference type="Gene3D" id="1.10.10.10">
    <property type="entry name" value="Winged helix-like DNA-binding domain superfamily/Winged helix DNA-binding domain"/>
    <property type="match status" value="1"/>
</dbReference>
<keyword evidence="2 6" id="KW-0813">Transport</keyword>
<evidence type="ECO:0000256" key="5">
    <source>
        <dbReference type="ARBA" id="ARBA00023136"/>
    </source>
</evidence>
<feature type="transmembrane region" description="Helical" evidence="6">
    <location>
        <begin position="240"/>
        <end position="262"/>
    </location>
</feature>
<dbReference type="STRING" id="1642647.PSM36_3280"/>
<evidence type="ECO:0000256" key="2">
    <source>
        <dbReference type="ARBA" id="ARBA00022448"/>
    </source>
</evidence>
<dbReference type="InterPro" id="IPR016032">
    <property type="entry name" value="Sig_transdc_resp-reg_C-effctor"/>
</dbReference>
<dbReference type="Pfam" id="PF01384">
    <property type="entry name" value="PHO4"/>
    <property type="match status" value="1"/>
</dbReference>
<dbReference type="Proteomes" id="UP000187464">
    <property type="component" value="Chromosome I"/>
</dbReference>
<feature type="transmembrane region" description="Helical" evidence="6">
    <location>
        <begin position="315"/>
        <end position="336"/>
    </location>
</feature>
<accession>A0A1R3TDI7</accession>
<comment type="similarity">
    <text evidence="6">Belongs to the inorganic phosphate transporter (PiT) (TC 2.A.20) family.</text>
</comment>
<keyword evidence="6" id="KW-0592">Phosphate transport</keyword>
<organism evidence="8 9">
    <name type="scientific">Proteiniphilum saccharofermentans</name>
    <dbReference type="NCBI Taxonomy" id="1642647"/>
    <lineage>
        <taxon>Bacteria</taxon>
        <taxon>Pseudomonadati</taxon>
        <taxon>Bacteroidota</taxon>
        <taxon>Bacteroidia</taxon>
        <taxon>Bacteroidales</taxon>
        <taxon>Dysgonomonadaceae</taxon>
        <taxon>Proteiniphilum</taxon>
    </lineage>
</organism>
<keyword evidence="4 6" id="KW-1133">Transmembrane helix</keyword>
<keyword evidence="5 6" id="KW-0472">Membrane</keyword>
<dbReference type="InterPro" id="IPR036388">
    <property type="entry name" value="WH-like_DNA-bd_sf"/>
</dbReference>
<reference evidence="8 9" key="1">
    <citation type="submission" date="2016-08" db="EMBL/GenBank/DDBJ databases">
        <authorList>
            <person name="Seilhamer J.J."/>
        </authorList>
    </citation>
    <scope>NUCLEOTIDE SEQUENCE [LARGE SCALE GENOMIC DNA]</scope>
    <source>
        <strain evidence="8">M3/6</strain>
    </source>
</reference>
<dbReference type="SUPFAM" id="SSF46894">
    <property type="entry name" value="C-terminal effector domain of the bipartite response regulators"/>
    <property type="match status" value="1"/>
</dbReference>
<evidence type="ECO:0000313" key="9">
    <source>
        <dbReference type="Proteomes" id="UP000187464"/>
    </source>
</evidence>
<feature type="transmembrane region" description="Helical" evidence="6">
    <location>
        <begin position="375"/>
        <end position="393"/>
    </location>
</feature>
<evidence type="ECO:0000259" key="7">
    <source>
        <dbReference type="PROSITE" id="PS50043"/>
    </source>
</evidence>
<dbReference type="PROSITE" id="PS50043">
    <property type="entry name" value="HTH_LUXR_2"/>
    <property type="match status" value="1"/>
</dbReference>
<evidence type="ECO:0000313" key="8">
    <source>
        <dbReference type="EMBL" id="SCD22065.1"/>
    </source>
</evidence>
<dbReference type="SMART" id="SM00421">
    <property type="entry name" value="HTH_LUXR"/>
    <property type="match status" value="1"/>
</dbReference>
<dbReference type="GO" id="GO:0016020">
    <property type="term" value="C:membrane"/>
    <property type="evidence" value="ECO:0007669"/>
    <property type="project" value="UniProtKB-SubCell"/>
</dbReference>
<dbReference type="GO" id="GO:0006355">
    <property type="term" value="P:regulation of DNA-templated transcription"/>
    <property type="evidence" value="ECO:0007669"/>
    <property type="project" value="InterPro"/>
</dbReference>
<comment type="subcellular location">
    <subcellularLocation>
        <location evidence="1 6">Membrane</location>
        <topology evidence="1 6">Multi-pass membrane protein</topology>
    </subcellularLocation>
</comment>
<keyword evidence="3 6" id="KW-0812">Transmembrane</keyword>
<evidence type="ECO:0000256" key="1">
    <source>
        <dbReference type="ARBA" id="ARBA00004141"/>
    </source>
</evidence>
<dbReference type="Pfam" id="PF00196">
    <property type="entry name" value="GerE"/>
    <property type="match status" value="1"/>
</dbReference>
<feature type="transmembrane region" description="Helical" evidence="6">
    <location>
        <begin position="69"/>
        <end position="89"/>
    </location>
</feature>
<feature type="domain" description="HTH luxR-type" evidence="7">
    <location>
        <begin position="520"/>
        <end position="584"/>
    </location>
</feature>
<dbReference type="GO" id="GO:0003677">
    <property type="term" value="F:DNA binding"/>
    <property type="evidence" value="ECO:0007669"/>
    <property type="project" value="InterPro"/>
</dbReference>
<dbReference type="PANTHER" id="PTHR11101:SF80">
    <property type="entry name" value="PHOSPHATE TRANSPORTER"/>
    <property type="match status" value="1"/>
</dbReference>
<evidence type="ECO:0000256" key="3">
    <source>
        <dbReference type="ARBA" id="ARBA00022692"/>
    </source>
</evidence>
<sequence length="584" mass="64189">MFIYLFLVSGLFLGWSLGANDASNIFGTAVGTRMVKFRTAAIIGSIFVILGAVIQGAGTTKTLSELGSVNMIGGAFTVALCAAIIVTIMTKYRLPISTGQAIVGAIIGWCYYTSNPVEYGILVKIVGSWVFGPILGAVFSFVLYLLVRKFIHSSRMHMLKMESIIRTSLIIVGAFAAYSLGANNIANVMGVFVNSFSVSLSIGSLYISSTQLLFFIGSLAIALGIFTYSKKVMYTIGNGVLSMTPEMAIVAVLAQALVLFIFSSTSLSNALISTGLPPIPLVPVSSTQVLVGALIGVGLVKGVQELKMKMLGNIMLSWITTPILSAAFTFVSLFFVDRVFGIPVSDNEIIPDPVVHAEQAAAVTYYIPVNATNKFFLMALILLVIAFIIYTVVLNKRNYAKARAEGYRQAEQNQFSDYQKALNEIEVSTVQLENVSLATRLEEKKNQLITYSLNIGEQRRYLELISDSIEQAIRASTAEEKNKLLRNQLIEIKQRMSFSGEVDEIYRQAEQVHMEFIEKLNESYPNLTNKEKKILVLLRIGLSSKEMAPLLNISTKSVEISRYRLRTKMGLNRNDSLTQFIQSL</sequence>
<dbReference type="InterPro" id="IPR000792">
    <property type="entry name" value="Tscrpt_reg_LuxR_C"/>
</dbReference>
<keyword evidence="9" id="KW-1185">Reference proteome</keyword>